<evidence type="ECO:0000256" key="1">
    <source>
        <dbReference type="SAM" id="MobiDB-lite"/>
    </source>
</evidence>
<name>A0ABV1PVA7_STRMI</name>
<gene>
    <name evidence="2" type="ORF">ABR748_01085</name>
</gene>
<protein>
    <submittedName>
        <fullName evidence="2">Uncharacterized protein</fullName>
    </submittedName>
</protein>
<accession>A0ABV1PVA7</accession>
<dbReference type="RefSeq" id="WP_350239237.1">
    <property type="nucleotide sequence ID" value="NZ_JBEJUE010000001.1"/>
</dbReference>
<dbReference type="EMBL" id="JBEJUE010000001">
    <property type="protein sequence ID" value="MER0422791.1"/>
    <property type="molecule type" value="Genomic_DNA"/>
</dbReference>
<organism evidence="2 3">
    <name type="scientific">Streptomyces microflavus</name>
    <name type="common">Streptomyces lipmanii</name>
    <dbReference type="NCBI Taxonomy" id="1919"/>
    <lineage>
        <taxon>Bacteria</taxon>
        <taxon>Bacillati</taxon>
        <taxon>Actinomycetota</taxon>
        <taxon>Actinomycetes</taxon>
        <taxon>Kitasatosporales</taxon>
        <taxon>Streptomycetaceae</taxon>
        <taxon>Streptomyces</taxon>
    </lineage>
</organism>
<dbReference type="Proteomes" id="UP001456562">
    <property type="component" value="Unassembled WGS sequence"/>
</dbReference>
<evidence type="ECO:0000313" key="3">
    <source>
        <dbReference type="Proteomes" id="UP001456562"/>
    </source>
</evidence>
<feature type="compositionally biased region" description="Basic and acidic residues" evidence="1">
    <location>
        <begin position="48"/>
        <end position="62"/>
    </location>
</feature>
<proteinExistence type="predicted"/>
<evidence type="ECO:0000313" key="2">
    <source>
        <dbReference type="EMBL" id="MER0422791.1"/>
    </source>
</evidence>
<reference evidence="2 3" key="1">
    <citation type="submission" date="2024-01" db="EMBL/GenBank/DDBJ databases">
        <title>Metagenomic exploration of the rhizosphere soil microbial community and their significance in facilitating the development of wild simulated ginseng.</title>
        <authorList>
            <person name="Huang J."/>
        </authorList>
    </citation>
    <scope>NUCLEOTIDE SEQUENCE [LARGE SCALE GENOMIC DNA]</scope>
    <source>
        <strain evidence="2 3">WY141</strain>
    </source>
</reference>
<sequence length="81" mass="8654">MTIDSAINPVVAALPGGGWMAEYKQDDGSLEAYPLVAWLVLADGEMVPRDASGEGDAHDPRDVGNFQRLYHPDAISSDPVN</sequence>
<comment type="caution">
    <text evidence="2">The sequence shown here is derived from an EMBL/GenBank/DDBJ whole genome shotgun (WGS) entry which is preliminary data.</text>
</comment>
<feature type="region of interest" description="Disordered" evidence="1">
    <location>
        <begin position="48"/>
        <end position="81"/>
    </location>
</feature>
<keyword evidence="3" id="KW-1185">Reference proteome</keyword>